<gene>
    <name evidence="2" type="ORF">OK117_05985</name>
</gene>
<evidence type="ECO:0000313" key="3">
    <source>
        <dbReference type="Proteomes" id="UP001211513"/>
    </source>
</evidence>
<evidence type="ECO:0000313" key="2">
    <source>
        <dbReference type="EMBL" id="WCF29393.1"/>
    </source>
</evidence>
<dbReference type="AlphaFoldDB" id="A0AAJ5UJ09"/>
<organism evidence="2 3">
    <name type="scientific">Xylella fastidiosa subsp. fastidiosa</name>
    <dbReference type="NCBI Taxonomy" id="644356"/>
    <lineage>
        <taxon>Bacteria</taxon>
        <taxon>Pseudomonadati</taxon>
        <taxon>Pseudomonadota</taxon>
        <taxon>Gammaproteobacteria</taxon>
        <taxon>Lysobacterales</taxon>
        <taxon>Lysobacteraceae</taxon>
        <taxon>Xylella</taxon>
    </lineage>
</organism>
<feature type="region of interest" description="Disordered" evidence="1">
    <location>
        <begin position="1"/>
        <end position="22"/>
    </location>
</feature>
<accession>A0AAJ5UJ09</accession>
<reference evidence="2" key="1">
    <citation type="journal article" date="2022" name="Phytopathology">
        <title>Complete circularized genome resources of seven strains of Xylella fastidiosa subsp. fastidiosa using hybrid assembly reveals unknown plasmids.</title>
        <authorList>
            <person name="Velasco-Amo M.D.P."/>
            <person name="Arias-Giraldo L.F.F."/>
            <person name="Ecija M.R."/>
            <person name="De La Fuente L."/>
            <person name="Marco-Noales E."/>
            <person name="Moralejo E."/>
            <person name="Navas-Cort J.A."/>
            <person name="Landa B.B."/>
        </authorList>
    </citation>
    <scope>NUCLEOTIDE SEQUENCE</scope>
    <source>
        <strain evidence="2">CFBP8073</strain>
    </source>
</reference>
<reference evidence="2" key="2">
    <citation type="submission" date="2022-10" db="EMBL/GenBank/DDBJ databases">
        <authorList>
            <person name="Landa B."/>
            <person name="Arias-Giraldo L.F."/>
            <person name="Roman-Ecija M."/>
            <person name="Velasco-Amo M.P."/>
            <person name="De La Fuente L."/>
            <person name="Marco-Noales E."/>
            <person name="Moralejo E."/>
        </authorList>
    </citation>
    <scope>NUCLEOTIDE SEQUENCE</scope>
    <source>
        <strain evidence="2">CFBP8073</strain>
    </source>
</reference>
<dbReference type="RefSeq" id="WP_155561271.1">
    <property type="nucleotide sequence ID" value="NZ_CP109886.1"/>
</dbReference>
<proteinExistence type="predicted"/>
<sequence length="599" mass="62771">MAKKWSEVASSPQYMALSPEEREEARNEYFNHVVAPNVVNQEELAEVRRAFDTDTAPKQQQQGRASGGPVHPAPPVDQAAIARQVYDDSPWYQRPFIAAGAEMNRIGRGLQQLVTDKDSAKGRALQQRIDADAPMQEGVNGVSGFIGRVLPYAATAVMGGPEAAVLGRLGQAGKAAQLAAKAGVAAAEGAGYGALGETRTGENRLANAGYGALGGVAARGALGAARGVTSGLARRGDPLLQADIAIAQREGIPLHISQVAQSTPARTMASMAKYLPFSGADAAARNQQNAWNRALTRHVGDATDRLDDSWIAKQKQALGEAYDTIWNRNDVTISPETATRMHQIVQNAYRDLGTDGGKVVENQFGRILDDIAQAGQEGTISGRNYQRLARTLAQVQPGTSVGNYVGRLRKELIGDAENSIAPSDMALLQQTNQKYNNFKTLEKLLTRQPGAKADIAPAALWSAVNARGPKATQELRELAKVGQNLLKDPIPDSGTTGRMISASALGGGGVGALFGGGGGALVGGIVPVLTGLATGATAGRALNSPFIGNWLARNAGNPDIFANLLAAQGGWGSLRKGLGRAGQITTMAGGKQLLQEEMP</sequence>
<protein>
    <submittedName>
        <fullName evidence="2">Uncharacterized protein</fullName>
    </submittedName>
</protein>
<dbReference type="EMBL" id="CP109886">
    <property type="protein sequence ID" value="WCF29393.1"/>
    <property type="molecule type" value="Genomic_DNA"/>
</dbReference>
<evidence type="ECO:0000256" key="1">
    <source>
        <dbReference type="SAM" id="MobiDB-lite"/>
    </source>
</evidence>
<dbReference type="Proteomes" id="UP001211513">
    <property type="component" value="Chromosome"/>
</dbReference>
<feature type="region of interest" description="Disordered" evidence="1">
    <location>
        <begin position="53"/>
        <end position="75"/>
    </location>
</feature>
<name>A0AAJ5UJ09_XYLFS</name>